<dbReference type="Pfam" id="PF05721">
    <property type="entry name" value="PhyH"/>
    <property type="match status" value="1"/>
</dbReference>
<evidence type="ECO:0000313" key="2">
    <source>
        <dbReference type="Proteomes" id="UP001153404"/>
    </source>
</evidence>
<accession>A0A9X4QUK7</accession>
<reference evidence="1" key="1">
    <citation type="submission" date="2022-10" db="EMBL/GenBank/DDBJ databases">
        <title>Comparative genomic analysis of Cohnella hashimotonis sp. nov., isolated from the International Space Station.</title>
        <authorList>
            <person name="Simpson A."/>
            <person name="Venkateswaran K."/>
        </authorList>
    </citation>
    <scope>NUCLEOTIDE SEQUENCE</scope>
    <source>
        <strain evidence="1">DSM 28161</strain>
    </source>
</reference>
<dbReference type="InterPro" id="IPR008775">
    <property type="entry name" value="Phytyl_CoA_dOase-like"/>
</dbReference>
<dbReference type="Proteomes" id="UP001153404">
    <property type="component" value="Unassembled WGS sequence"/>
</dbReference>
<keyword evidence="2" id="KW-1185">Reference proteome</keyword>
<organism evidence="1 2">
    <name type="scientific">Cohnella rhizosphaerae</name>
    <dbReference type="NCBI Taxonomy" id="1457232"/>
    <lineage>
        <taxon>Bacteria</taxon>
        <taxon>Bacillati</taxon>
        <taxon>Bacillota</taxon>
        <taxon>Bacilli</taxon>
        <taxon>Bacillales</taxon>
        <taxon>Paenibacillaceae</taxon>
        <taxon>Cohnella</taxon>
    </lineage>
</organism>
<proteinExistence type="predicted"/>
<dbReference type="PANTHER" id="PTHR20883">
    <property type="entry name" value="PHYTANOYL-COA DIOXYGENASE DOMAIN CONTAINING 1"/>
    <property type="match status" value="1"/>
</dbReference>
<protein>
    <submittedName>
        <fullName evidence="1">Phytanoyl-CoA dioxygenase family protein</fullName>
    </submittedName>
</protein>
<keyword evidence="1" id="KW-0560">Oxidoreductase</keyword>
<dbReference type="GO" id="GO:0016706">
    <property type="term" value="F:2-oxoglutarate-dependent dioxygenase activity"/>
    <property type="evidence" value="ECO:0007669"/>
    <property type="project" value="UniProtKB-ARBA"/>
</dbReference>
<dbReference type="SUPFAM" id="SSF51197">
    <property type="entry name" value="Clavaminate synthase-like"/>
    <property type="match status" value="1"/>
</dbReference>
<comment type="caution">
    <text evidence="1">The sequence shown here is derived from an EMBL/GenBank/DDBJ whole genome shotgun (WGS) entry which is preliminary data.</text>
</comment>
<dbReference type="EMBL" id="JAPDIA010000007">
    <property type="protein sequence ID" value="MDG0811604.1"/>
    <property type="molecule type" value="Genomic_DNA"/>
</dbReference>
<dbReference type="Gene3D" id="2.60.120.620">
    <property type="entry name" value="q2cbj1_9rhob like domain"/>
    <property type="match status" value="1"/>
</dbReference>
<gene>
    <name evidence="1" type="ORF">OMP40_21195</name>
</gene>
<evidence type="ECO:0000313" key="1">
    <source>
        <dbReference type="EMBL" id="MDG0811604.1"/>
    </source>
</evidence>
<name>A0A9X4QUK7_9BACL</name>
<dbReference type="PANTHER" id="PTHR20883:SF14">
    <property type="entry name" value="PHYTANOYL-COA DIOXYGENASE"/>
    <property type="match status" value="1"/>
</dbReference>
<sequence>MPDDNQKALGELVDSMGLLHDIVALRRRLHEEGYLFFRGLLDADELLAIREDMLKLADEAGFVNRDRPLPAGIYSGQTFPASRKFETSPLYRKILELPRFNAFGRNPVLTLLYGGLLDGPILEHRRRIGRITFPQSFKNTTPPHQDYFYIKGTPDTYTCWIAAGDCPAELGGLAVMPRTNHLGYIEHEPMPGTGGHGVPHDKCEALGLPWLTTDFKTGDLLLFHGLTLHKALDNRTEDRLRVSLEFRYQRAEDPIDPSSQQYHMHGAFETEEAPEVKQTQ</sequence>
<dbReference type="RefSeq" id="WP_277534323.1">
    <property type="nucleotide sequence ID" value="NZ_JAPDIA010000007.1"/>
</dbReference>
<dbReference type="GO" id="GO:0005506">
    <property type="term" value="F:iron ion binding"/>
    <property type="evidence" value="ECO:0007669"/>
    <property type="project" value="UniProtKB-ARBA"/>
</dbReference>
<keyword evidence="1" id="KW-0223">Dioxygenase</keyword>
<dbReference type="AlphaFoldDB" id="A0A9X4QUK7"/>